<evidence type="ECO:0000256" key="3">
    <source>
        <dbReference type="ARBA" id="ARBA00011233"/>
    </source>
</evidence>
<accession>A0A372G2M9</accession>
<evidence type="ECO:0000313" key="7">
    <source>
        <dbReference type="Proteomes" id="UP000262621"/>
    </source>
</evidence>
<dbReference type="OrthoDB" id="9805177at2"/>
<dbReference type="EC" id="4.1.2.14" evidence="6"/>
<dbReference type="GO" id="GO:0008675">
    <property type="term" value="F:2-dehydro-3-deoxy-phosphogluconate aldolase activity"/>
    <property type="evidence" value="ECO:0007669"/>
    <property type="project" value="UniProtKB-EC"/>
</dbReference>
<dbReference type="Pfam" id="PF01081">
    <property type="entry name" value="Aldolase"/>
    <property type="match status" value="1"/>
</dbReference>
<dbReference type="Gene3D" id="3.20.20.70">
    <property type="entry name" value="Aldolase class I"/>
    <property type="match status" value="1"/>
</dbReference>
<dbReference type="InterPro" id="IPR013785">
    <property type="entry name" value="Aldolase_TIM"/>
</dbReference>
<dbReference type="EMBL" id="QVFU01000005">
    <property type="protein sequence ID" value="RFS47144.1"/>
    <property type="molecule type" value="Genomic_DNA"/>
</dbReference>
<comment type="similarity">
    <text evidence="2">Belongs to the KHG/KDPG aldolase family.</text>
</comment>
<dbReference type="PROSITE" id="PS00160">
    <property type="entry name" value="ALDOLASE_KDPG_KHG_2"/>
    <property type="match status" value="1"/>
</dbReference>
<evidence type="ECO:0000313" key="6">
    <source>
        <dbReference type="EMBL" id="RFS47144.1"/>
    </source>
</evidence>
<evidence type="ECO:0000256" key="4">
    <source>
        <dbReference type="ARBA" id="ARBA00023239"/>
    </source>
</evidence>
<comment type="subunit">
    <text evidence="3">Homotrimer.</text>
</comment>
<evidence type="ECO:0000256" key="2">
    <source>
        <dbReference type="ARBA" id="ARBA00006906"/>
    </source>
</evidence>
<evidence type="ECO:0000256" key="1">
    <source>
        <dbReference type="ARBA" id="ARBA00004761"/>
    </source>
</evidence>
<dbReference type="PANTHER" id="PTHR30246">
    <property type="entry name" value="2-KETO-3-DEOXY-6-PHOSPHOGLUCONATE ALDOLASE"/>
    <property type="match status" value="1"/>
</dbReference>
<comment type="pathway">
    <text evidence="1">Carbohydrate acid metabolism.</text>
</comment>
<dbReference type="CDD" id="cd00452">
    <property type="entry name" value="KDPG_aldolase"/>
    <property type="match status" value="1"/>
</dbReference>
<reference evidence="6 7" key="1">
    <citation type="submission" date="2018-08" db="EMBL/GenBank/DDBJ databases">
        <title>Verrucosispora craniellae sp. nov., isolated from a marine sponge in the South China Sea.</title>
        <authorList>
            <person name="Li L."/>
            <person name="Lin H.W."/>
        </authorList>
    </citation>
    <scope>NUCLEOTIDE SEQUENCE [LARGE SCALE GENOMIC DNA]</scope>
    <source>
        <strain evidence="6 7">LHW63014</strain>
    </source>
</reference>
<sequence length="214" mass="21152">MVTMTFDLTAELTRARVLAIIRGTDTAAAIAAGSALLAEGVRVVEVALTTPKALDAIAAIRADAPADTFVGAGTVLTVADVADVAAAGAQFVVTPAVAESIAEAARKGLPVAAGALTPTEAYTAVRSGASVVKLFPASVGGPGYLKAIRDPFPDIPFVAVGGVGLAEMPGYLAVGAIAVGVGGPLVGDAASGGDLDALRARARRYLDAVQETLS</sequence>
<dbReference type="InterPro" id="IPR031338">
    <property type="entry name" value="KDPG/KHG_AS_2"/>
</dbReference>
<name>A0A372G2M9_9ACTN</name>
<protein>
    <submittedName>
        <fullName evidence="6">Bifunctional 4-hydroxy-2-oxoglutarate aldolase/2-dehydro-3-deoxy-phosphogluconate aldolase</fullName>
        <ecNumber evidence="6">4.1.2.14</ecNumber>
        <ecNumber evidence="6">4.1.3.16</ecNumber>
    </submittedName>
</protein>
<dbReference type="EC" id="4.1.3.16" evidence="6"/>
<dbReference type="SUPFAM" id="SSF51569">
    <property type="entry name" value="Aldolase"/>
    <property type="match status" value="1"/>
</dbReference>
<keyword evidence="5" id="KW-0119">Carbohydrate metabolism</keyword>
<dbReference type="Proteomes" id="UP000262621">
    <property type="component" value="Unassembled WGS sequence"/>
</dbReference>
<proteinExistence type="inferred from homology"/>
<dbReference type="InterPro" id="IPR000887">
    <property type="entry name" value="Aldlse_KDPG_KHG"/>
</dbReference>
<gene>
    <name evidence="6" type="primary">eda</name>
    <name evidence="6" type="ORF">D0Q02_08325</name>
</gene>
<keyword evidence="4 6" id="KW-0456">Lyase</keyword>
<dbReference type="NCBIfam" id="TIGR01182">
    <property type="entry name" value="eda"/>
    <property type="match status" value="1"/>
</dbReference>
<dbReference type="PANTHER" id="PTHR30246:SF1">
    <property type="entry name" value="2-DEHYDRO-3-DEOXY-6-PHOSPHOGALACTONATE ALDOLASE-RELATED"/>
    <property type="match status" value="1"/>
</dbReference>
<dbReference type="GO" id="GO:0008700">
    <property type="term" value="F:(R,S)-4-hydroxy-2-oxoglutarate aldolase activity"/>
    <property type="evidence" value="ECO:0007669"/>
    <property type="project" value="UniProtKB-EC"/>
</dbReference>
<dbReference type="AlphaFoldDB" id="A0A372G2M9"/>
<organism evidence="6 7">
    <name type="scientific">Micromonospora craniellae</name>
    <dbReference type="NCBI Taxonomy" id="2294034"/>
    <lineage>
        <taxon>Bacteria</taxon>
        <taxon>Bacillati</taxon>
        <taxon>Actinomycetota</taxon>
        <taxon>Actinomycetes</taxon>
        <taxon>Micromonosporales</taxon>
        <taxon>Micromonosporaceae</taxon>
        <taxon>Micromonospora</taxon>
    </lineage>
</organism>
<evidence type="ECO:0000256" key="5">
    <source>
        <dbReference type="ARBA" id="ARBA00023277"/>
    </source>
</evidence>
<comment type="caution">
    <text evidence="6">The sequence shown here is derived from an EMBL/GenBank/DDBJ whole genome shotgun (WGS) entry which is preliminary data.</text>
</comment>
<keyword evidence="7" id="KW-1185">Reference proteome</keyword>